<keyword evidence="2" id="KW-1185">Reference proteome</keyword>
<reference evidence="1 2" key="1">
    <citation type="journal article" date="2013" name="Curr. Biol.">
        <title>Shared signatures of parasitism and phylogenomics unite Cryptomycota and microsporidia.</title>
        <authorList>
            <person name="James T.Y."/>
            <person name="Pelin A."/>
            <person name="Bonen L."/>
            <person name="Ahrendt S."/>
            <person name="Sain D."/>
            <person name="Corradi N."/>
            <person name="Stajich J.E."/>
        </authorList>
    </citation>
    <scope>NUCLEOTIDE SEQUENCE [LARGE SCALE GENOMIC DNA]</scope>
    <source>
        <strain evidence="1 2">CSF55</strain>
    </source>
</reference>
<dbReference type="HOGENOM" id="CLU_2887062_0_0_1"/>
<dbReference type="EMBL" id="KE560636">
    <property type="protein sequence ID" value="EPZ36192.1"/>
    <property type="molecule type" value="Genomic_DNA"/>
</dbReference>
<dbReference type="AlphaFoldDB" id="A0A075B4I6"/>
<evidence type="ECO:0000313" key="2">
    <source>
        <dbReference type="Proteomes" id="UP000030755"/>
    </source>
</evidence>
<name>A0A075B4I6_ROZAC</name>
<dbReference type="Proteomes" id="UP000030755">
    <property type="component" value="Unassembled WGS sequence"/>
</dbReference>
<organism evidence="1 2">
    <name type="scientific">Rozella allomycis (strain CSF55)</name>
    <dbReference type="NCBI Taxonomy" id="988480"/>
    <lineage>
        <taxon>Eukaryota</taxon>
        <taxon>Fungi</taxon>
        <taxon>Fungi incertae sedis</taxon>
        <taxon>Cryptomycota</taxon>
        <taxon>Cryptomycota incertae sedis</taxon>
        <taxon>Rozella</taxon>
    </lineage>
</organism>
<protein>
    <submittedName>
        <fullName evidence="1">Uncharacterized protein</fullName>
    </submittedName>
</protein>
<proteinExistence type="predicted"/>
<gene>
    <name evidence="1" type="ORF">O9G_002258</name>
</gene>
<evidence type="ECO:0000313" key="1">
    <source>
        <dbReference type="EMBL" id="EPZ36192.1"/>
    </source>
</evidence>
<sequence length="63" mass="7334">MITVSVKVVHSYEAMLRMKEEGMLKPPREKNFNITRYSGNEVGKMKCLNCRAITTQNEHTLYL</sequence>
<accession>A0A075B4I6</accession>